<accession>A0A1T4T6T8</accession>
<protein>
    <submittedName>
        <fullName evidence="2">Uncharacterized protein</fullName>
    </submittedName>
</protein>
<organism evidence="2 3">
    <name type="scientific">Marinactinospora thermotolerans DSM 45154</name>
    <dbReference type="NCBI Taxonomy" id="1122192"/>
    <lineage>
        <taxon>Bacteria</taxon>
        <taxon>Bacillati</taxon>
        <taxon>Actinomycetota</taxon>
        <taxon>Actinomycetes</taxon>
        <taxon>Streptosporangiales</taxon>
        <taxon>Nocardiopsidaceae</taxon>
        <taxon>Marinactinospora</taxon>
    </lineage>
</organism>
<feature type="region of interest" description="Disordered" evidence="1">
    <location>
        <begin position="88"/>
        <end position="117"/>
    </location>
</feature>
<gene>
    <name evidence="2" type="ORF">SAMN02745673_04589</name>
</gene>
<sequence>MTITAATIGWYVTSKARPDIDQSAWLEGLTTGADLKVGDPRLTLRNTTLSLAAGKIVRRRENSREHLFYYIKSWNAWVEGRELKILRRSSNEKMPKPTTKKSTQTVDRLSDLSLMDP</sequence>
<name>A0A1T4T6T8_9ACTN</name>
<dbReference type="Proteomes" id="UP000190637">
    <property type="component" value="Unassembled WGS sequence"/>
</dbReference>
<evidence type="ECO:0000313" key="2">
    <source>
        <dbReference type="EMBL" id="SKA36194.1"/>
    </source>
</evidence>
<dbReference type="EMBL" id="FUWS01000015">
    <property type="protein sequence ID" value="SKA36194.1"/>
    <property type="molecule type" value="Genomic_DNA"/>
</dbReference>
<evidence type="ECO:0000256" key="1">
    <source>
        <dbReference type="SAM" id="MobiDB-lite"/>
    </source>
</evidence>
<keyword evidence="3" id="KW-1185">Reference proteome</keyword>
<proteinExistence type="predicted"/>
<dbReference type="AlphaFoldDB" id="A0A1T4T6T8"/>
<reference evidence="2 3" key="1">
    <citation type="submission" date="2017-02" db="EMBL/GenBank/DDBJ databases">
        <authorList>
            <person name="Peterson S.W."/>
        </authorList>
    </citation>
    <scope>NUCLEOTIDE SEQUENCE [LARGE SCALE GENOMIC DNA]</scope>
    <source>
        <strain evidence="2 3">DSM 45154</strain>
    </source>
</reference>
<evidence type="ECO:0000313" key="3">
    <source>
        <dbReference type="Proteomes" id="UP000190637"/>
    </source>
</evidence>